<dbReference type="STRING" id="540747.SAMN04488031_10687"/>
<dbReference type="InterPro" id="IPR015928">
    <property type="entry name" value="Aconitase/3IPM_dehydase_swvl"/>
</dbReference>
<dbReference type="PATRIC" id="fig|540747.5.peg.2226"/>
<name>A0A0T5P3Z9_9RHOB</name>
<dbReference type="AlphaFoldDB" id="A0A0T5P3Z9"/>
<evidence type="ECO:0000256" key="9">
    <source>
        <dbReference type="ARBA" id="ARBA00023239"/>
    </source>
</evidence>
<dbReference type="GO" id="GO:0009098">
    <property type="term" value="P:L-leucine biosynthetic process"/>
    <property type="evidence" value="ECO:0007669"/>
    <property type="project" value="UniProtKB-KW"/>
</dbReference>
<evidence type="ECO:0000256" key="8">
    <source>
        <dbReference type="ARBA" id="ARBA00022605"/>
    </source>
</evidence>
<organism evidence="12 14">
    <name type="scientific">Roseovarius indicus</name>
    <dbReference type="NCBI Taxonomy" id="540747"/>
    <lineage>
        <taxon>Bacteria</taxon>
        <taxon>Pseudomonadati</taxon>
        <taxon>Pseudomonadota</taxon>
        <taxon>Alphaproteobacteria</taxon>
        <taxon>Rhodobacterales</taxon>
        <taxon>Roseobacteraceae</taxon>
        <taxon>Roseovarius</taxon>
    </lineage>
</organism>
<evidence type="ECO:0000256" key="7">
    <source>
        <dbReference type="ARBA" id="ARBA00022430"/>
    </source>
</evidence>
<proteinExistence type="inferred from homology"/>
<reference evidence="12 14" key="1">
    <citation type="submission" date="2015-04" db="EMBL/GenBank/DDBJ databases">
        <title>The draft genome sequence of Roseovarius indicus B108T.</title>
        <authorList>
            <person name="Li G."/>
            <person name="Lai Q."/>
            <person name="Shao Z."/>
            <person name="Yan P."/>
        </authorList>
    </citation>
    <scope>NUCLEOTIDE SEQUENCE [LARGE SCALE GENOMIC DNA]</scope>
    <source>
        <strain evidence="12 14">B108</strain>
    </source>
</reference>
<dbReference type="GO" id="GO:0003861">
    <property type="term" value="F:3-isopropylmalate dehydratase activity"/>
    <property type="evidence" value="ECO:0007669"/>
    <property type="project" value="UniProtKB-EC"/>
</dbReference>
<comment type="subunit">
    <text evidence="5">Heterodimer of LeuC and LeuD.</text>
</comment>
<evidence type="ECO:0000256" key="2">
    <source>
        <dbReference type="ARBA" id="ARBA00002695"/>
    </source>
</evidence>
<protein>
    <recommendedName>
        <fullName evidence="6">3-isopropylmalate dehydratase</fullName>
        <ecNumber evidence="6">4.2.1.33</ecNumber>
    </recommendedName>
</protein>
<evidence type="ECO:0000313" key="15">
    <source>
        <dbReference type="Proteomes" id="UP000325785"/>
    </source>
</evidence>
<dbReference type="Pfam" id="PF00694">
    <property type="entry name" value="Aconitase_C"/>
    <property type="match status" value="1"/>
</dbReference>
<dbReference type="RefSeq" id="WP_057819699.1">
    <property type="nucleotide sequence ID" value="NZ_CP031598.1"/>
</dbReference>
<dbReference type="InterPro" id="IPR050075">
    <property type="entry name" value="LeuD"/>
</dbReference>
<dbReference type="Proteomes" id="UP000051401">
    <property type="component" value="Unassembled WGS sequence"/>
</dbReference>
<evidence type="ECO:0000256" key="3">
    <source>
        <dbReference type="ARBA" id="ARBA00004729"/>
    </source>
</evidence>
<evidence type="ECO:0000313" key="13">
    <source>
        <dbReference type="EMBL" id="QEW25200.1"/>
    </source>
</evidence>
<dbReference type="EMBL" id="CP031598">
    <property type="protein sequence ID" value="QEW25200.1"/>
    <property type="molecule type" value="Genomic_DNA"/>
</dbReference>
<comment type="catalytic activity">
    <reaction evidence="1">
        <text>(2R,3S)-3-isopropylmalate = (2S)-2-isopropylmalate</text>
        <dbReference type="Rhea" id="RHEA:32287"/>
        <dbReference type="ChEBI" id="CHEBI:1178"/>
        <dbReference type="ChEBI" id="CHEBI:35121"/>
        <dbReference type="EC" id="4.2.1.33"/>
    </reaction>
</comment>
<dbReference type="EC" id="4.2.1.33" evidence="6"/>
<dbReference type="SUPFAM" id="SSF52016">
    <property type="entry name" value="LeuD/IlvD-like"/>
    <property type="match status" value="1"/>
</dbReference>
<gene>
    <name evidence="13" type="primary">leuD_2</name>
    <name evidence="13" type="ORF">RIdsm_00985</name>
    <name evidence="12" type="ORF">XM52_22230</name>
</gene>
<evidence type="ECO:0000313" key="14">
    <source>
        <dbReference type="Proteomes" id="UP000051401"/>
    </source>
</evidence>
<dbReference type="Proteomes" id="UP000325785">
    <property type="component" value="Chromosome"/>
</dbReference>
<dbReference type="Gene3D" id="3.20.19.10">
    <property type="entry name" value="Aconitase, domain 4"/>
    <property type="match status" value="1"/>
</dbReference>
<dbReference type="InterPro" id="IPR000573">
    <property type="entry name" value="AconitaseA/IPMdHydase_ssu_swvl"/>
</dbReference>
<keyword evidence="7" id="KW-0432">Leucine biosynthesis</keyword>
<evidence type="ECO:0000259" key="11">
    <source>
        <dbReference type="Pfam" id="PF00694"/>
    </source>
</evidence>
<reference evidence="13 15" key="2">
    <citation type="submission" date="2018-08" db="EMBL/GenBank/DDBJ databases">
        <title>Genetic Globetrotter - A new plasmid hitch-hiking vast phylogenetic and geographic distances.</title>
        <authorList>
            <person name="Vollmers J."/>
            <person name="Petersen J."/>
        </authorList>
    </citation>
    <scope>NUCLEOTIDE SEQUENCE [LARGE SCALE GENOMIC DNA]</scope>
    <source>
        <strain evidence="13 15">DSM 26383</strain>
    </source>
</reference>
<dbReference type="OrthoDB" id="9777465at2"/>
<sequence>MIAKSSIIGRAMPLLLDDVDTDALYPARFYTLPGGFDQALFADWRCHADGTPKPGFPTNDPRYDKANILIAGRNFGCGSSRENAVWALQDAGFEAIIAASFGEIFAGNAATCGLACLTAPLDDIAALAVRPDITAGTASLHIDITTGTLMTDGRPALVLSMEETARRAILDGDMPLDRAIRRAETSRRKINAYLGGQAWAPKDILAVSGDHS</sequence>
<evidence type="ECO:0000256" key="4">
    <source>
        <dbReference type="ARBA" id="ARBA00009845"/>
    </source>
</evidence>
<feature type="domain" description="Aconitase A/isopropylmalate dehydratase small subunit swivel" evidence="11">
    <location>
        <begin position="37"/>
        <end position="118"/>
    </location>
</feature>
<dbReference type="PANTHER" id="PTHR43345">
    <property type="entry name" value="3-ISOPROPYLMALATE DEHYDRATASE SMALL SUBUNIT 2-RELATED-RELATED"/>
    <property type="match status" value="1"/>
</dbReference>
<keyword evidence="9 13" id="KW-0456">Lyase</keyword>
<evidence type="ECO:0000313" key="12">
    <source>
        <dbReference type="EMBL" id="KRS15776.1"/>
    </source>
</evidence>
<dbReference type="PANTHER" id="PTHR43345:SF5">
    <property type="entry name" value="3-ISOPROPYLMALATE DEHYDRATASE SMALL SUBUNIT"/>
    <property type="match status" value="1"/>
</dbReference>
<keyword evidence="10" id="KW-0100">Branched-chain amino acid biosynthesis</keyword>
<dbReference type="EMBL" id="LAXI01000019">
    <property type="protein sequence ID" value="KRS15776.1"/>
    <property type="molecule type" value="Genomic_DNA"/>
</dbReference>
<keyword evidence="8" id="KW-0028">Amino-acid biosynthesis</keyword>
<evidence type="ECO:0000256" key="5">
    <source>
        <dbReference type="ARBA" id="ARBA00011271"/>
    </source>
</evidence>
<dbReference type="KEGG" id="rid:RIdsm_00985"/>
<comment type="function">
    <text evidence="2">Catalyzes the isomerization between 2-isopropylmalate and 3-isopropylmalate, via the formation of 2-isopropylmaleate.</text>
</comment>
<evidence type="ECO:0000256" key="6">
    <source>
        <dbReference type="ARBA" id="ARBA00011998"/>
    </source>
</evidence>
<comment type="pathway">
    <text evidence="3">Amino-acid biosynthesis; L-leucine biosynthesis; L-leucine from 3-methyl-2-oxobutanoate: step 2/4.</text>
</comment>
<accession>A0A0T5P3Z9</accession>
<evidence type="ECO:0000256" key="10">
    <source>
        <dbReference type="ARBA" id="ARBA00023304"/>
    </source>
</evidence>
<evidence type="ECO:0000256" key="1">
    <source>
        <dbReference type="ARBA" id="ARBA00000491"/>
    </source>
</evidence>
<comment type="similarity">
    <text evidence="4">Belongs to the LeuD family. LeuD type 1 subfamily.</text>
</comment>
<keyword evidence="14" id="KW-1185">Reference proteome</keyword>